<evidence type="ECO:0000256" key="7">
    <source>
        <dbReference type="ARBA" id="ARBA00023224"/>
    </source>
</evidence>
<feature type="transmembrane region" description="Helical" evidence="8">
    <location>
        <begin position="62"/>
        <end position="83"/>
    </location>
</feature>
<dbReference type="RefSeq" id="XP_024892208.1">
    <property type="nucleotide sequence ID" value="XM_025036440.1"/>
</dbReference>
<dbReference type="GO" id="GO:0043025">
    <property type="term" value="C:neuronal cell body"/>
    <property type="evidence" value="ECO:0007669"/>
    <property type="project" value="TreeGrafter"/>
</dbReference>
<accession>A0A6J1RHC1</accession>
<dbReference type="GO" id="GO:0008049">
    <property type="term" value="P:male courtship behavior"/>
    <property type="evidence" value="ECO:0007669"/>
    <property type="project" value="TreeGrafter"/>
</dbReference>
<dbReference type="GO" id="GO:0005886">
    <property type="term" value="C:plasma membrane"/>
    <property type="evidence" value="ECO:0007669"/>
    <property type="project" value="UniProtKB-SubCell"/>
</dbReference>
<reference evidence="10 11" key="1">
    <citation type="submission" date="2025-04" db="UniProtKB">
        <authorList>
            <consortium name="RefSeq"/>
        </authorList>
    </citation>
    <scope>IDENTIFICATION</scope>
    <source>
        <tissue evidence="10 11">Whole body</tissue>
    </source>
</reference>
<evidence type="ECO:0000256" key="6">
    <source>
        <dbReference type="ARBA" id="ARBA00023170"/>
    </source>
</evidence>
<dbReference type="GO" id="GO:0030424">
    <property type="term" value="C:axon"/>
    <property type="evidence" value="ECO:0007669"/>
    <property type="project" value="TreeGrafter"/>
</dbReference>
<dbReference type="GO" id="GO:0007635">
    <property type="term" value="P:chemosensory behavior"/>
    <property type="evidence" value="ECO:0007669"/>
    <property type="project" value="TreeGrafter"/>
</dbReference>
<dbReference type="RefSeq" id="XP_024892210.1">
    <property type="nucleotide sequence ID" value="XM_025036442.1"/>
</dbReference>
<dbReference type="InterPro" id="IPR013604">
    <property type="entry name" value="7TM_chemorcpt"/>
</dbReference>
<evidence type="ECO:0000313" key="10">
    <source>
        <dbReference type="RefSeq" id="XP_024892208.1"/>
    </source>
</evidence>
<feature type="transmembrane region" description="Helical" evidence="8">
    <location>
        <begin position="253"/>
        <end position="275"/>
    </location>
</feature>
<evidence type="ECO:0000256" key="4">
    <source>
        <dbReference type="ARBA" id="ARBA00022989"/>
    </source>
</evidence>
<feature type="transmembrane region" description="Helical" evidence="8">
    <location>
        <begin position="369"/>
        <end position="393"/>
    </location>
</feature>
<protein>
    <recommendedName>
        <fullName evidence="8">Gustatory receptor</fullName>
    </recommendedName>
</protein>
<keyword evidence="6 8" id="KW-0675">Receptor</keyword>
<keyword evidence="2 8" id="KW-1003">Cell membrane</keyword>
<evidence type="ECO:0000313" key="12">
    <source>
        <dbReference type="RefSeq" id="XP_024892210.1"/>
    </source>
</evidence>
<dbReference type="RefSeq" id="XP_024892209.1">
    <property type="nucleotide sequence ID" value="XM_025036441.1"/>
</dbReference>
<name>A0A6J1RHC1_9HYME</name>
<organism evidence="9 12">
    <name type="scientific">Temnothorax curvispinosus</name>
    <dbReference type="NCBI Taxonomy" id="300111"/>
    <lineage>
        <taxon>Eukaryota</taxon>
        <taxon>Metazoa</taxon>
        <taxon>Ecdysozoa</taxon>
        <taxon>Arthropoda</taxon>
        <taxon>Hexapoda</taxon>
        <taxon>Insecta</taxon>
        <taxon>Pterygota</taxon>
        <taxon>Neoptera</taxon>
        <taxon>Endopterygota</taxon>
        <taxon>Hymenoptera</taxon>
        <taxon>Apocrita</taxon>
        <taxon>Aculeata</taxon>
        <taxon>Formicoidea</taxon>
        <taxon>Formicidae</taxon>
        <taxon>Myrmicinae</taxon>
        <taxon>Temnothorax</taxon>
    </lineage>
</organism>
<evidence type="ECO:0000256" key="2">
    <source>
        <dbReference type="ARBA" id="ARBA00022475"/>
    </source>
</evidence>
<dbReference type="OrthoDB" id="7549557at2759"/>
<dbReference type="PANTHER" id="PTHR21143">
    <property type="entry name" value="INVERTEBRATE GUSTATORY RECEPTOR"/>
    <property type="match status" value="1"/>
</dbReference>
<comment type="similarity">
    <text evidence="8">Belongs to the insect chemoreceptor superfamily. Gustatory receptor (GR) family.</text>
</comment>
<gene>
    <name evidence="10 11 12" type="primary">LOC112467711</name>
</gene>
<dbReference type="Pfam" id="PF08395">
    <property type="entry name" value="7tm_7"/>
    <property type="match status" value="1"/>
</dbReference>
<feature type="transmembrane region" description="Helical" evidence="8">
    <location>
        <begin position="95"/>
        <end position="114"/>
    </location>
</feature>
<evidence type="ECO:0000256" key="5">
    <source>
        <dbReference type="ARBA" id="ARBA00023136"/>
    </source>
</evidence>
<feature type="transmembrane region" description="Helical" evidence="8">
    <location>
        <begin position="149"/>
        <end position="166"/>
    </location>
</feature>
<dbReference type="PANTHER" id="PTHR21143:SF133">
    <property type="entry name" value="GUSTATORY AND PHEROMONE RECEPTOR 32A-RELATED"/>
    <property type="match status" value="1"/>
</dbReference>
<keyword evidence="3 8" id="KW-0812">Transmembrane</keyword>
<dbReference type="GeneID" id="112467711"/>
<evidence type="ECO:0000256" key="3">
    <source>
        <dbReference type="ARBA" id="ARBA00022692"/>
    </source>
</evidence>
<dbReference type="GO" id="GO:0030425">
    <property type="term" value="C:dendrite"/>
    <property type="evidence" value="ECO:0007669"/>
    <property type="project" value="TreeGrafter"/>
</dbReference>
<feature type="transmembrane region" description="Helical" evidence="8">
    <location>
        <begin position="178"/>
        <end position="199"/>
    </location>
</feature>
<keyword evidence="7 8" id="KW-0807">Transducer</keyword>
<keyword evidence="4 8" id="KW-1133">Transmembrane helix</keyword>
<dbReference type="GO" id="GO:0050909">
    <property type="term" value="P:sensory perception of taste"/>
    <property type="evidence" value="ECO:0007669"/>
    <property type="project" value="InterPro"/>
</dbReference>
<dbReference type="AlphaFoldDB" id="A0A6J1RHC1"/>
<dbReference type="GO" id="GO:0007165">
    <property type="term" value="P:signal transduction"/>
    <property type="evidence" value="ECO:0007669"/>
    <property type="project" value="UniProtKB-KW"/>
</dbReference>
<dbReference type="Proteomes" id="UP000504618">
    <property type="component" value="Unplaced"/>
</dbReference>
<sequence>MFSLSSKFQEQVKNKKKRKNCWLFHATDFQSLMNPCFAFCRILGIFPYKINGSSFETSKPCYFLSAIVMCVFCFCALIIIMDIAKFNVQNVRRTIELYSFYIFGSFITVVTYILNSPRVRLLQTILKNSSKLPSKTYQEQSVMIHVKDIVGFFFLLVYSLICYYRAQHSILIKVSSLYIILVLFQMNMLYINCVCVLKACFKKIDFDLAHLLITNDEPHLVKWIYREQKNPLLLMELKALKKQYLMVSDSVQVLNIIFSPQLLATIAIAFTEITFELYFNIVQWQNGLSIRWKQTDFIYTMIYVMYYLMKIALIAWACETGKNEAIKISTTVHDVLNSTSDEQIKHELQLFSLQIMHCNKKFSAKGLTLGATLVTTIISTIATYFLILMQFLIASHSCEGRIIINVTRAQPKN</sequence>
<keyword evidence="5 8" id="KW-0472">Membrane</keyword>
<evidence type="ECO:0000313" key="11">
    <source>
        <dbReference type="RefSeq" id="XP_024892209.1"/>
    </source>
</evidence>
<evidence type="ECO:0000313" key="9">
    <source>
        <dbReference type="Proteomes" id="UP000504618"/>
    </source>
</evidence>
<feature type="transmembrane region" description="Helical" evidence="8">
    <location>
        <begin position="296"/>
        <end position="317"/>
    </location>
</feature>
<evidence type="ECO:0000256" key="1">
    <source>
        <dbReference type="ARBA" id="ARBA00004651"/>
    </source>
</evidence>
<evidence type="ECO:0000256" key="8">
    <source>
        <dbReference type="RuleBase" id="RU363108"/>
    </source>
</evidence>
<comment type="function">
    <text evidence="8">Gustatory receptor which mediates acceptance or avoidance behavior, depending on its substrates.</text>
</comment>
<keyword evidence="9" id="KW-1185">Reference proteome</keyword>
<proteinExistence type="inferred from homology"/>
<comment type="subcellular location">
    <subcellularLocation>
        <location evidence="1 8">Cell membrane</location>
        <topology evidence="1 8">Multi-pass membrane protein</topology>
    </subcellularLocation>
</comment>